<dbReference type="EMBL" id="UOEI01000682">
    <property type="protein sequence ID" value="VAW09122.1"/>
    <property type="molecule type" value="Genomic_DNA"/>
</dbReference>
<keyword evidence="3 5" id="KW-0808">Transferase</keyword>
<dbReference type="InterPro" id="IPR049704">
    <property type="entry name" value="Aminotrans_3_PPA_site"/>
</dbReference>
<dbReference type="GO" id="GO:0042802">
    <property type="term" value="F:identical protein binding"/>
    <property type="evidence" value="ECO:0007669"/>
    <property type="project" value="TreeGrafter"/>
</dbReference>
<dbReference type="InterPro" id="IPR005814">
    <property type="entry name" value="Aminotrans_3"/>
</dbReference>
<evidence type="ECO:0000256" key="4">
    <source>
        <dbReference type="ARBA" id="ARBA00022898"/>
    </source>
</evidence>
<protein>
    <submittedName>
        <fullName evidence="5">Acetylornithine aminotransferase</fullName>
        <ecNumber evidence="5">2.6.1.11</ecNumber>
    </submittedName>
</protein>
<dbReference type="InterPro" id="IPR015421">
    <property type="entry name" value="PyrdxlP-dep_Trfase_major"/>
</dbReference>
<dbReference type="FunFam" id="3.40.640.10:FF:000004">
    <property type="entry name" value="Acetylornithine aminotransferase"/>
    <property type="match status" value="1"/>
</dbReference>
<evidence type="ECO:0000256" key="3">
    <source>
        <dbReference type="ARBA" id="ARBA00022679"/>
    </source>
</evidence>
<dbReference type="SUPFAM" id="SSF53383">
    <property type="entry name" value="PLP-dependent transferases"/>
    <property type="match status" value="1"/>
</dbReference>
<dbReference type="PROSITE" id="PS00600">
    <property type="entry name" value="AA_TRANSFER_CLASS_3"/>
    <property type="match status" value="1"/>
</dbReference>
<evidence type="ECO:0000256" key="1">
    <source>
        <dbReference type="ARBA" id="ARBA00001933"/>
    </source>
</evidence>
<sequence length="398" mass="42820">MDRKSLFDSYREHVNAGKIAVFEQYGFDAVMGRREGVRFWDIFDEDRSWINCHCNGGVFNLGHRNPQILAAVRDSLTTADIGNHHLPAPGRAELAERLAATTNNRLPGVVFGVSGGEAVDLAIKVARAGTGRRNVVSVVGGYHGHTGLAVAAGDPQYRDVFGSELPGFTQVPFDDVTVMAEAVGEDTAAVILEPVPATLGMPIPSDGYLERVQEICREHGVVFILDEVQTGLGRTGRMWAHEHWNLEPDVVVTGKGLSGGIYPITATMMTRELHAIFDEHPFSHISTFGGAEPGCVAALQVLDIIETAGFLGRVEDLGRRIEDGLAGMPFIVRRLGSMMGLAFPAHDAGMLASKLLYDAGIFAVYANNDTSVLQLLPPLTTSDGEADEIISIVRGVFG</sequence>
<dbReference type="Gene3D" id="3.40.640.10">
    <property type="entry name" value="Type I PLP-dependent aspartate aminotransferase-like (Major domain)"/>
    <property type="match status" value="1"/>
</dbReference>
<proteinExistence type="predicted"/>
<name>A0A3B0T3W0_9ZZZZ</name>
<dbReference type="InterPro" id="IPR015422">
    <property type="entry name" value="PyrdxlP-dep_Trfase_small"/>
</dbReference>
<accession>A0A3B0T3W0</accession>
<dbReference type="AlphaFoldDB" id="A0A3B0T3W0"/>
<dbReference type="PANTHER" id="PTHR11986:SF79">
    <property type="entry name" value="ACETYLORNITHINE AMINOTRANSFERASE, MITOCHONDRIAL"/>
    <property type="match status" value="1"/>
</dbReference>
<dbReference type="InterPro" id="IPR015424">
    <property type="entry name" value="PyrdxlP-dep_Trfase"/>
</dbReference>
<dbReference type="Gene3D" id="3.90.1150.10">
    <property type="entry name" value="Aspartate Aminotransferase, domain 1"/>
    <property type="match status" value="1"/>
</dbReference>
<keyword evidence="2 5" id="KW-0032">Aminotransferase</keyword>
<dbReference type="GO" id="GO:0030170">
    <property type="term" value="F:pyridoxal phosphate binding"/>
    <property type="evidence" value="ECO:0007669"/>
    <property type="project" value="InterPro"/>
</dbReference>
<evidence type="ECO:0000256" key="2">
    <source>
        <dbReference type="ARBA" id="ARBA00022576"/>
    </source>
</evidence>
<dbReference type="CDD" id="cd00610">
    <property type="entry name" value="OAT_like"/>
    <property type="match status" value="1"/>
</dbReference>
<reference evidence="5" key="1">
    <citation type="submission" date="2018-06" db="EMBL/GenBank/DDBJ databases">
        <authorList>
            <person name="Zhirakovskaya E."/>
        </authorList>
    </citation>
    <scope>NUCLEOTIDE SEQUENCE</scope>
</reference>
<gene>
    <name evidence="5" type="ORF">MNBD_ACTINO01-2225</name>
</gene>
<organism evidence="5">
    <name type="scientific">hydrothermal vent metagenome</name>
    <dbReference type="NCBI Taxonomy" id="652676"/>
    <lineage>
        <taxon>unclassified sequences</taxon>
        <taxon>metagenomes</taxon>
        <taxon>ecological metagenomes</taxon>
    </lineage>
</organism>
<dbReference type="GO" id="GO:0003992">
    <property type="term" value="F:N2-acetyl-L-ornithine:2-oxoglutarate 5-aminotransferase activity"/>
    <property type="evidence" value="ECO:0007669"/>
    <property type="project" value="UniProtKB-EC"/>
</dbReference>
<dbReference type="InterPro" id="IPR050103">
    <property type="entry name" value="Class-III_PLP-dep_AT"/>
</dbReference>
<comment type="cofactor">
    <cofactor evidence="1">
        <name>pyridoxal 5'-phosphate</name>
        <dbReference type="ChEBI" id="CHEBI:597326"/>
    </cofactor>
</comment>
<dbReference type="Pfam" id="PF00202">
    <property type="entry name" value="Aminotran_3"/>
    <property type="match status" value="1"/>
</dbReference>
<dbReference type="EC" id="2.6.1.11" evidence="5"/>
<evidence type="ECO:0000313" key="5">
    <source>
        <dbReference type="EMBL" id="VAW09122.1"/>
    </source>
</evidence>
<keyword evidence="4" id="KW-0663">Pyridoxal phosphate</keyword>
<dbReference type="PANTHER" id="PTHR11986">
    <property type="entry name" value="AMINOTRANSFERASE CLASS III"/>
    <property type="match status" value="1"/>
</dbReference>